<organism evidence="2">
    <name type="scientific">Streptomyces sp. NBC_00093</name>
    <dbReference type="NCBI Taxonomy" id="2975649"/>
    <lineage>
        <taxon>Bacteria</taxon>
        <taxon>Bacillati</taxon>
        <taxon>Actinomycetota</taxon>
        <taxon>Actinomycetes</taxon>
        <taxon>Kitasatosporales</taxon>
        <taxon>Streptomycetaceae</taxon>
        <taxon>Streptomyces</taxon>
    </lineage>
</organism>
<dbReference type="InterPro" id="IPR052345">
    <property type="entry name" value="Rad_response_metalloprotease"/>
</dbReference>
<dbReference type="PANTHER" id="PTHR43236">
    <property type="entry name" value="ANTITOXIN HIGA1"/>
    <property type="match status" value="1"/>
</dbReference>
<evidence type="ECO:0000259" key="1">
    <source>
        <dbReference type="Pfam" id="PF06114"/>
    </source>
</evidence>
<dbReference type="AlphaFoldDB" id="A0AAU1ZUQ9"/>
<evidence type="ECO:0000313" key="2">
    <source>
        <dbReference type="EMBL" id="WTT15499.1"/>
    </source>
</evidence>
<dbReference type="EMBL" id="CP108222">
    <property type="protein sequence ID" value="WTT15499.1"/>
    <property type="molecule type" value="Genomic_DNA"/>
</dbReference>
<accession>A0AAU1ZUQ9</accession>
<dbReference type="Gene3D" id="1.10.10.2910">
    <property type="match status" value="1"/>
</dbReference>
<dbReference type="InterPro" id="IPR010359">
    <property type="entry name" value="IrrE_HExxH"/>
</dbReference>
<dbReference type="Pfam" id="PF06114">
    <property type="entry name" value="Peptidase_M78"/>
    <property type="match status" value="1"/>
</dbReference>
<dbReference type="PANTHER" id="PTHR43236:SF1">
    <property type="entry name" value="BLL7220 PROTEIN"/>
    <property type="match status" value="1"/>
</dbReference>
<name>A0AAU1ZUQ9_9ACTN</name>
<sequence>MLMARADTAARALLREFEINAAPIDPFALAGSLDAQVVLRDLDDDVSGMLLRRDGRCVIGVNRTHSPLRQRFTVAHELGHLRMHRGRPLILDTDTRVNYRNTVSSMATDREEIEANRFAAALLAPEVLVRSSVYQTSFRTVGELVTQLGRTFVLSEIAMTYRLMNLGIISGPPQ</sequence>
<feature type="domain" description="IrrE N-terminal-like" evidence="1">
    <location>
        <begin position="36"/>
        <end position="163"/>
    </location>
</feature>
<gene>
    <name evidence="2" type="ORF">OHA22_08180</name>
</gene>
<protein>
    <submittedName>
        <fullName evidence="2">ImmA/IrrE family metallo-endopeptidase</fullName>
    </submittedName>
</protein>
<proteinExistence type="predicted"/>
<reference evidence="2" key="1">
    <citation type="submission" date="2022-10" db="EMBL/GenBank/DDBJ databases">
        <title>The complete genomes of actinobacterial strains from the NBC collection.</title>
        <authorList>
            <person name="Joergensen T.S."/>
            <person name="Alvarez Arevalo M."/>
            <person name="Sterndorff E.B."/>
            <person name="Faurdal D."/>
            <person name="Vuksanovic O."/>
            <person name="Mourched A.-S."/>
            <person name="Charusanti P."/>
            <person name="Shaw S."/>
            <person name="Blin K."/>
            <person name="Weber T."/>
        </authorList>
    </citation>
    <scope>NUCLEOTIDE SEQUENCE</scope>
    <source>
        <strain evidence="2">NBC_00093</strain>
    </source>
</reference>